<dbReference type="Proteomes" id="UP000198729">
    <property type="component" value="Unassembled WGS sequence"/>
</dbReference>
<dbReference type="SUPFAM" id="SSF53756">
    <property type="entry name" value="UDP-Glycosyltransferase/glycogen phosphorylase"/>
    <property type="match status" value="1"/>
</dbReference>
<dbReference type="STRING" id="51642.NSMM_370067"/>
<proteinExistence type="predicted"/>
<organism evidence="1 2">
    <name type="scientific">Nitrosomonas mobilis</name>
    <dbReference type="NCBI Taxonomy" id="51642"/>
    <lineage>
        <taxon>Bacteria</taxon>
        <taxon>Pseudomonadati</taxon>
        <taxon>Pseudomonadota</taxon>
        <taxon>Betaproteobacteria</taxon>
        <taxon>Nitrosomonadales</taxon>
        <taxon>Nitrosomonadaceae</taxon>
        <taxon>Nitrosomonas</taxon>
    </lineage>
</organism>
<dbReference type="EMBL" id="FMWO01000044">
    <property type="protein sequence ID" value="SCZ85288.1"/>
    <property type="molecule type" value="Genomic_DNA"/>
</dbReference>
<sequence length="423" mass="48322">MKALFLLRHYNDIDHITPVIVRWVESNHSCDVVLIGNPQFLQDYRIQFLSKLNGVVVTLIRKQLPALLFIKWRAQTLILGRGLRRTILRPIADLLISVLSIDRRQQIWQAVTWKLLTFSFANEEAGVVVFDWITKDSPVALEWVETVVAMAHSMGFGAVSLPHGDSPHSSQLIRHGEWRLQPNDLYAAGRIFDRLVVPNELCAQRFRPFMNERALAVLGSPRYCDEWLAKLKTLLPPSPLGHDAIHLKIVLFLRKNEFTIFWEEVGEVVHMISAFPGVTLMIKPHTRGGWKQSFTSNSALRKLANVHIADDDVHSAHLLAWADVIIDLATSVAFEAIKAGKPVLAADYLHAGRSAVADYLPETALWCRDDIYQKIDHFLTHGCGHFYNETHRRRFLREMIDGPDTDVLARYVQLLEELTKQKR</sequence>
<protein>
    <submittedName>
        <fullName evidence="1">Uncharacterized protein</fullName>
    </submittedName>
</protein>
<accession>A0A1G5SDV5</accession>
<name>A0A1G5SDV5_9PROT</name>
<reference evidence="1 2" key="1">
    <citation type="submission" date="2016-10" db="EMBL/GenBank/DDBJ databases">
        <authorList>
            <person name="de Groot N.N."/>
        </authorList>
    </citation>
    <scope>NUCLEOTIDE SEQUENCE [LARGE SCALE GENOMIC DNA]</scope>
    <source>
        <strain evidence="1">1</strain>
    </source>
</reference>
<dbReference type="RefSeq" id="WP_090285434.1">
    <property type="nucleotide sequence ID" value="NZ_FMWO01000044.1"/>
</dbReference>
<dbReference type="OrthoDB" id="8553911at2"/>
<keyword evidence="2" id="KW-1185">Reference proteome</keyword>
<evidence type="ECO:0000313" key="1">
    <source>
        <dbReference type="EMBL" id="SCZ85288.1"/>
    </source>
</evidence>
<dbReference type="AlphaFoldDB" id="A0A1G5SDV5"/>
<gene>
    <name evidence="1" type="ORF">NSMM_370067</name>
</gene>
<evidence type="ECO:0000313" key="2">
    <source>
        <dbReference type="Proteomes" id="UP000198729"/>
    </source>
</evidence>